<reference evidence="7" key="1">
    <citation type="submission" date="2016-04" db="EMBL/GenBank/DDBJ databases">
        <authorList>
            <person name="Evans L.H."/>
            <person name="Alamgir A."/>
            <person name="Owens N."/>
            <person name="Weber N.D."/>
            <person name="Virtaneva K."/>
            <person name="Barbian K."/>
            <person name="Babar A."/>
            <person name="Rosenke K."/>
        </authorList>
    </citation>
    <scope>NUCLEOTIDE SEQUENCE</scope>
    <source>
        <strain evidence="7">86</strain>
    </source>
</reference>
<dbReference type="InterPro" id="IPR002810">
    <property type="entry name" value="NfeD-like_C"/>
</dbReference>
<dbReference type="AlphaFoldDB" id="A0A212IU95"/>
<dbReference type="EMBL" id="FLUQ01000001">
    <property type="protein sequence ID" value="SBV90796.1"/>
    <property type="molecule type" value="Genomic_DNA"/>
</dbReference>
<dbReference type="InterPro" id="IPR052165">
    <property type="entry name" value="Membrane_assoc_protease"/>
</dbReference>
<protein>
    <submittedName>
        <fullName evidence="7">Membrane protein</fullName>
    </submittedName>
</protein>
<evidence type="ECO:0000256" key="1">
    <source>
        <dbReference type="ARBA" id="ARBA00004141"/>
    </source>
</evidence>
<keyword evidence="3 5" id="KW-1133">Transmembrane helix</keyword>
<gene>
    <name evidence="7" type="ORF">KL86DPRO_10089</name>
</gene>
<feature type="transmembrane region" description="Helical" evidence="5">
    <location>
        <begin position="42"/>
        <end position="73"/>
    </location>
</feature>
<dbReference type="Gene3D" id="2.40.50.140">
    <property type="entry name" value="Nucleic acid-binding proteins"/>
    <property type="match status" value="1"/>
</dbReference>
<name>A0A212IU95_9DELT</name>
<dbReference type="InterPro" id="IPR012340">
    <property type="entry name" value="NA-bd_OB-fold"/>
</dbReference>
<evidence type="ECO:0000256" key="2">
    <source>
        <dbReference type="ARBA" id="ARBA00022692"/>
    </source>
</evidence>
<evidence type="ECO:0000256" key="3">
    <source>
        <dbReference type="ARBA" id="ARBA00022989"/>
    </source>
</evidence>
<accession>A0A212IU95</accession>
<dbReference type="PANTHER" id="PTHR33507:SF3">
    <property type="entry name" value="INNER MEMBRANE PROTEIN YBBJ"/>
    <property type="match status" value="1"/>
</dbReference>
<proteinExistence type="predicted"/>
<keyword evidence="2 5" id="KW-0812">Transmembrane</keyword>
<dbReference type="GO" id="GO:0005886">
    <property type="term" value="C:plasma membrane"/>
    <property type="evidence" value="ECO:0007669"/>
    <property type="project" value="TreeGrafter"/>
</dbReference>
<evidence type="ECO:0000313" key="7">
    <source>
        <dbReference type="EMBL" id="SBV90796.1"/>
    </source>
</evidence>
<evidence type="ECO:0000256" key="5">
    <source>
        <dbReference type="SAM" id="Phobius"/>
    </source>
</evidence>
<sequence>MDIASLFQSLLWWHWIVGGLILIALEIVVPGVFLLWIGLGAIAAGAIVAAFGIASWEIQCLIFVPLAFVSLFLGRKYIVKAAPAEDTTLNRRLATYVGRRAEVTQAIVNGKGRIRLGDTLWIVQGKDCPAGTMVTVTGVAGSELVVEPETKPEAS</sequence>
<evidence type="ECO:0000259" key="6">
    <source>
        <dbReference type="Pfam" id="PF01957"/>
    </source>
</evidence>
<keyword evidence="4 5" id="KW-0472">Membrane</keyword>
<comment type="subcellular location">
    <subcellularLocation>
        <location evidence="1">Membrane</location>
        <topology evidence="1">Multi-pass membrane protein</topology>
    </subcellularLocation>
</comment>
<dbReference type="PANTHER" id="PTHR33507">
    <property type="entry name" value="INNER MEMBRANE PROTEIN YBBJ"/>
    <property type="match status" value="1"/>
</dbReference>
<feature type="domain" description="NfeD-like C-terminal" evidence="6">
    <location>
        <begin position="95"/>
        <end position="148"/>
    </location>
</feature>
<feature type="transmembrane region" description="Helical" evidence="5">
    <location>
        <begin position="12"/>
        <end position="36"/>
    </location>
</feature>
<dbReference type="Pfam" id="PF01957">
    <property type="entry name" value="NfeD"/>
    <property type="match status" value="1"/>
</dbReference>
<organism evidence="7">
    <name type="scientific">uncultured delta proteobacterium</name>
    <dbReference type="NCBI Taxonomy" id="34034"/>
    <lineage>
        <taxon>Bacteria</taxon>
        <taxon>Deltaproteobacteria</taxon>
        <taxon>environmental samples</taxon>
    </lineage>
</organism>
<evidence type="ECO:0000256" key="4">
    <source>
        <dbReference type="ARBA" id="ARBA00023136"/>
    </source>
</evidence>